<dbReference type="Pfam" id="PF01546">
    <property type="entry name" value="Peptidase_M20"/>
    <property type="match status" value="1"/>
</dbReference>
<proteinExistence type="predicted"/>
<dbReference type="GO" id="GO:0046872">
    <property type="term" value="F:metal ion binding"/>
    <property type="evidence" value="ECO:0007669"/>
    <property type="project" value="UniProtKB-KW"/>
</dbReference>
<dbReference type="GO" id="GO:0008233">
    <property type="term" value="F:peptidase activity"/>
    <property type="evidence" value="ECO:0007669"/>
    <property type="project" value="UniProtKB-KW"/>
</dbReference>
<dbReference type="InterPro" id="IPR002933">
    <property type="entry name" value="Peptidase_M20"/>
</dbReference>
<dbReference type="GO" id="GO:0006508">
    <property type="term" value="P:proteolysis"/>
    <property type="evidence" value="ECO:0007669"/>
    <property type="project" value="UniProtKB-KW"/>
</dbReference>
<protein>
    <submittedName>
        <fullName evidence="5">M20/M25/M40 family metallo-hydrolase</fullName>
    </submittedName>
</protein>
<keyword evidence="3 5" id="KW-0378">Hydrolase</keyword>
<name>A0A502G190_9GAMM</name>
<keyword evidence="1" id="KW-0645">Protease</keyword>
<evidence type="ECO:0000313" key="5">
    <source>
        <dbReference type="EMBL" id="TPG55401.1"/>
    </source>
</evidence>
<dbReference type="Proteomes" id="UP000317663">
    <property type="component" value="Unassembled WGS sequence"/>
</dbReference>
<dbReference type="RefSeq" id="WP_140475608.1">
    <property type="nucleotide sequence ID" value="NZ_RCZD01000019.1"/>
</dbReference>
<evidence type="ECO:0000313" key="6">
    <source>
        <dbReference type="Proteomes" id="UP000317663"/>
    </source>
</evidence>
<keyword evidence="6" id="KW-1185">Reference proteome</keyword>
<dbReference type="SUPFAM" id="SSF53187">
    <property type="entry name" value="Zn-dependent exopeptidases"/>
    <property type="match status" value="1"/>
</dbReference>
<feature type="domain" description="Peptidase M20 dimerisation" evidence="4">
    <location>
        <begin position="218"/>
        <end position="350"/>
    </location>
</feature>
<evidence type="ECO:0000259" key="4">
    <source>
        <dbReference type="Pfam" id="PF07687"/>
    </source>
</evidence>
<comment type="caution">
    <text evidence="5">The sequence shown here is derived from an EMBL/GenBank/DDBJ whole genome shotgun (WGS) entry which is preliminary data.</text>
</comment>
<dbReference type="EMBL" id="RCZD01000019">
    <property type="protein sequence ID" value="TPG55401.1"/>
    <property type="molecule type" value="Genomic_DNA"/>
</dbReference>
<gene>
    <name evidence="5" type="ORF">EAH77_23550</name>
</gene>
<keyword evidence="2" id="KW-0479">Metal-binding</keyword>
<reference evidence="5 6" key="1">
    <citation type="journal article" date="2019" name="Environ. Microbiol.">
        <title>Species interactions and distinct microbial communities in high Arctic permafrost affected cryosols are associated with the CH4 and CO2 gas fluxes.</title>
        <authorList>
            <person name="Altshuler I."/>
            <person name="Hamel J."/>
            <person name="Turney S."/>
            <person name="Magnuson E."/>
            <person name="Levesque R."/>
            <person name="Greer C."/>
            <person name="Whyte L.G."/>
        </authorList>
    </citation>
    <scope>NUCLEOTIDE SEQUENCE [LARGE SCALE GENOMIC DNA]</scope>
    <source>
        <strain evidence="5 6">E4</strain>
    </source>
</reference>
<dbReference type="Gene3D" id="3.40.630.10">
    <property type="entry name" value="Zn peptidases"/>
    <property type="match status" value="1"/>
</dbReference>
<evidence type="ECO:0000256" key="3">
    <source>
        <dbReference type="ARBA" id="ARBA00022801"/>
    </source>
</evidence>
<dbReference type="InterPro" id="IPR051458">
    <property type="entry name" value="Cyt/Met_Dipeptidase"/>
</dbReference>
<dbReference type="Gene3D" id="3.30.70.360">
    <property type="match status" value="1"/>
</dbReference>
<dbReference type="PANTHER" id="PTHR43270">
    <property type="entry name" value="BETA-ALA-HIS DIPEPTIDASE"/>
    <property type="match status" value="1"/>
</dbReference>
<evidence type="ECO:0000256" key="1">
    <source>
        <dbReference type="ARBA" id="ARBA00022670"/>
    </source>
</evidence>
<sequence>MTLSIPPLLQPTLDLLSAITPFASVSGQPEQQRALAQWLEDWIGRELHGMPVLAVSQQTAQNAPPLVHMRIDRQAQKTLVLYNMYDVMPAAPAGWEFPPFSGGISDWPGVGPVFVARGAENNKGPLAGMLMAVKTLCDAGELDVNLEIILEGEEEVGSGQLRRYLAQDPCPVSPAAAVFFPSLCEYGGGKPRVYLGFSGLSGGRLRVRGGAWGGPHAAIHASNSNWIANPLWRLIAALYAIAPAHDSGVLARQRVDEEANTLLRTLAEQFSIKDELRFRHSERLNVSGDTLACLQQLINGAVLNISEIRSDPLEARGVIPHSASAEFALRVPPGIDGEQLLAGIRQTLARPEFAGVELELDDSYPGHRFPFGSAGVNALLASYQAQDAVPQIWPWAPGCAPAYTFARVAPAFLLGGLGHGGNAHGVNEFVTLRGLQRFQQSVTDWIRFFHHEPSFSAPVEESAGALRQHPGKSSI</sequence>
<dbReference type="OrthoDB" id="9761532at2"/>
<dbReference type="PANTHER" id="PTHR43270:SF4">
    <property type="entry name" value="CARNOSINE DIPEPTIDASE 2, ISOFORM A"/>
    <property type="match status" value="1"/>
</dbReference>
<dbReference type="InterPro" id="IPR011650">
    <property type="entry name" value="Peptidase_M20_dimer"/>
</dbReference>
<evidence type="ECO:0000256" key="2">
    <source>
        <dbReference type="ARBA" id="ARBA00022723"/>
    </source>
</evidence>
<dbReference type="AlphaFoldDB" id="A0A502G190"/>
<organism evidence="5 6">
    <name type="scientific">Ewingella americana</name>
    <dbReference type="NCBI Taxonomy" id="41202"/>
    <lineage>
        <taxon>Bacteria</taxon>
        <taxon>Pseudomonadati</taxon>
        <taxon>Pseudomonadota</taxon>
        <taxon>Gammaproteobacteria</taxon>
        <taxon>Enterobacterales</taxon>
        <taxon>Yersiniaceae</taxon>
        <taxon>Ewingella</taxon>
    </lineage>
</organism>
<dbReference type="Pfam" id="PF07687">
    <property type="entry name" value="M20_dimer"/>
    <property type="match status" value="1"/>
</dbReference>
<accession>A0A502G190</accession>